<dbReference type="InterPro" id="IPR012966">
    <property type="entry name" value="AHD"/>
</dbReference>
<reference evidence="2 3" key="1">
    <citation type="submission" date="2022-05" db="EMBL/GenBank/DDBJ databases">
        <authorList>
            <consortium name="Genoscope - CEA"/>
            <person name="William W."/>
        </authorList>
    </citation>
    <scope>NUCLEOTIDE SEQUENCE [LARGE SCALE GENOMIC DNA]</scope>
</reference>
<dbReference type="Proteomes" id="UP001159427">
    <property type="component" value="Unassembled WGS sequence"/>
</dbReference>
<name>A0ABN8MLM0_9CNID</name>
<dbReference type="InterPro" id="IPR001849">
    <property type="entry name" value="PH_domain"/>
</dbReference>
<gene>
    <name evidence="2" type="ORF">PEVE_00035155</name>
</gene>
<evidence type="ECO:0000259" key="1">
    <source>
        <dbReference type="PROSITE" id="PS50003"/>
    </source>
</evidence>
<dbReference type="Pfam" id="PF08174">
    <property type="entry name" value="Anillin"/>
    <property type="match status" value="1"/>
</dbReference>
<sequence length="497" mass="56792">MDDSFLNNITVNVGEFCGNCRGVKRHHEQELDDSAIQEKIDHEVHIRDGIVKLLAACHEEVQALEASKNLLTINARILALMALLQRHRAKSVLRRKGSSSTSPLDLDDDDAPCKAQLSLSDIRVPLMWTQDDHNKTKTEQHLYYVFCLLKLDGQVLDTALVETDESETDISFDNIIVFDNVSHDFRLDIEIYYTVSSDSAANRFTGAMRPLRRTAAGPETPKFILAGHTQLTVDHLNDSVKSHDLKTGKTQAGDLLSWDRFSPYKQGLRTLFPWTPCVSIERPKIMPDLLSTSFFVLKMRTGSQFSWCRLWCVLKHATIKCWKSKDDSINKEPVELIEIKPNMEIADTISPTFQQRHILILTSQMPEKEPVLASNSDEEYAGWRDALYQAIRDVTAWKDSCRQEMNIVYPKPKRLPSVETKTLYDSIEVTLSCTTDYVKNDAKRRPLGELKSLPAESPSVECTYDIWQRRVPENRSFRKAKRQAGDENRVVNYETTI</sequence>
<keyword evidence="3" id="KW-1185">Reference proteome</keyword>
<dbReference type="PROSITE" id="PS50003">
    <property type="entry name" value="PH_DOMAIN"/>
    <property type="match status" value="1"/>
</dbReference>
<accession>A0ABN8MLM0</accession>
<evidence type="ECO:0000313" key="2">
    <source>
        <dbReference type="EMBL" id="CAH3028896.1"/>
    </source>
</evidence>
<dbReference type="SUPFAM" id="SSF50729">
    <property type="entry name" value="PH domain-like"/>
    <property type="match status" value="1"/>
</dbReference>
<dbReference type="EMBL" id="CALNXI010000540">
    <property type="protein sequence ID" value="CAH3028896.1"/>
    <property type="molecule type" value="Genomic_DNA"/>
</dbReference>
<comment type="caution">
    <text evidence="2">The sequence shown here is derived from an EMBL/GenBank/DDBJ whole genome shotgun (WGS) entry which is preliminary data.</text>
</comment>
<feature type="domain" description="PH" evidence="1">
    <location>
        <begin position="288"/>
        <end position="392"/>
    </location>
</feature>
<dbReference type="InterPro" id="IPR011993">
    <property type="entry name" value="PH-like_dom_sf"/>
</dbReference>
<dbReference type="Gene3D" id="2.30.29.30">
    <property type="entry name" value="Pleckstrin-homology domain (PH domain)/Phosphotyrosine-binding domain (PTB)"/>
    <property type="match status" value="1"/>
</dbReference>
<dbReference type="InterPro" id="IPR051364">
    <property type="entry name" value="Cytokinesis/Rho-signaling"/>
</dbReference>
<protein>
    <recommendedName>
        <fullName evidence="1">PH domain-containing protein</fullName>
    </recommendedName>
</protein>
<dbReference type="PANTHER" id="PTHR21538:SF24">
    <property type="entry name" value="PH DOMAIN-CONTAINING PROTEIN"/>
    <property type="match status" value="1"/>
</dbReference>
<proteinExistence type="predicted"/>
<dbReference type="PANTHER" id="PTHR21538">
    <property type="entry name" value="ANILLIN/RHOTEKIN RTKN"/>
    <property type="match status" value="1"/>
</dbReference>
<evidence type="ECO:0000313" key="3">
    <source>
        <dbReference type="Proteomes" id="UP001159427"/>
    </source>
</evidence>
<organism evidence="2 3">
    <name type="scientific">Porites evermanni</name>
    <dbReference type="NCBI Taxonomy" id="104178"/>
    <lineage>
        <taxon>Eukaryota</taxon>
        <taxon>Metazoa</taxon>
        <taxon>Cnidaria</taxon>
        <taxon>Anthozoa</taxon>
        <taxon>Hexacorallia</taxon>
        <taxon>Scleractinia</taxon>
        <taxon>Fungiina</taxon>
        <taxon>Poritidae</taxon>
        <taxon>Porites</taxon>
    </lineage>
</organism>